<sequence length="175" mass="18805">MDRTLTAFSGDYWIATGDEDEVRAALRAMGDDAQNILLFDDRTGRQVDIDLQADAAPRAGPRGRGRPKMGVQAREITLLPRHWDWLAAQPRGASATLRQLVEDAVKASADKPSPRAAMDAAYHFLTAMAGDRAGYEAAIRALYAKDKAAFEAAAEGWPGAIRAHGLALAEPAFSA</sequence>
<dbReference type="Proteomes" id="UP001162318">
    <property type="component" value="Unassembled WGS sequence"/>
</dbReference>
<organism evidence="1 3">
    <name type="scientific">Sphingobium yanoikuyae</name>
    <name type="common">Sphingomonas yanoikuyae</name>
    <dbReference type="NCBI Taxonomy" id="13690"/>
    <lineage>
        <taxon>Bacteria</taxon>
        <taxon>Pseudomonadati</taxon>
        <taxon>Pseudomonadota</taxon>
        <taxon>Alphaproteobacteria</taxon>
        <taxon>Sphingomonadales</taxon>
        <taxon>Sphingomonadaceae</taxon>
        <taxon>Sphingobium</taxon>
    </lineage>
</organism>
<dbReference type="RefSeq" id="WP_037517966.1">
    <property type="nucleotide sequence ID" value="NZ_JAOCKX010000010.1"/>
</dbReference>
<dbReference type="EMBL" id="JGVR01000005">
    <property type="protein sequence ID" value="KEZ20062.1"/>
    <property type="molecule type" value="Genomic_DNA"/>
</dbReference>
<reference evidence="1 3" key="1">
    <citation type="submission" date="2014-03" db="EMBL/GenBank/DDBJ databases">
        <title>Genome sequence of Sphingobium yanoikuyae B1.</title>
        <authorList>
            <person name="Gan H.M."/>
            <person name="Gan H.Y."/>
            <person name="Savka M.A."/>
        </authorList>
    </citation>
    <scope>NUCLEOTIDE SEQUENCE [LARGE SCALE GENOMIC DNA]</scope>
    <source>
        <strain evidence="1 3">B1</strain>
    </source>
</reference>
<protein>
    <submittedName>
        <fullName evidence="2">DUF2239 family protein</fullName>
    </submittedName>
</protein>
<reference evidence="2" key="2">
    <citation type="submission" date="2022-09" db="EMBL/GenBank/DDBJ databases">
        <title>Intensive care unit water sources are persistently colonized with multi-drug resistant bacteria and are the site of extensive horizontal gene transfer of antibiotic resistance genes.</title>
        <authorList>
            <person name="Diorio-Toth L."/>
        </authorList>
    </citation>
    <scope>NUCLEOTIDE SEQUENCE</scope>
    <source>
        <strain evidence="2">GD03659</strain>
    </source>
</reference>
<evidence type="ECO:0000313" key="3">
    <source>
        <dbReference type="Proteomes" id="UP000028534"/>
    </source>
</evidence>
<dbReference type="STRING" id="13690.AX777_10700"/>
<gene>
    <name evidence="1" type="ORF">CP98_01266</name>
    <name evidence="2" type="ORF">N5J77_09700</name>
</gene>
<dbReference type="InterPro" id="IPR018715">
    <property type="entry name" value="DUF2239"/>
</dbReference>
<dbReference type="EMBL" id="JAOCKX010000010">
    <property type="protein sequence ID" value="MDH2131395.1"/>
    <property type="molecule type" value="Genomic_DNA"/>
</dbReference>
<evidence type="ECO:0000313" key="1">
    <source>
        <dbReference type="EMBL" id="KEZ20062.1"/>
    </source>
</evidence>
<dbReference type="PATRIC" id="fig|13690.10.peg.1306"/>
<comment type="caution">
    <text evidence="1">The sequence shown here is derived from an EMBL/GenBank/DDBJ whole genome shotgun (WGS) entry which is preliminary data.</text>
</comment>
<dbReference type="Pfam" id="PF09998">
    <property type="entry name" value="DUF2239"/>
    <property type="match status" value="1"/>
</dbReference>
<accession>A0A084EQ20</accession>
<dbReference type="eggNOG" id="COG3644">
    <property type="taxonomic scope" value="Bacteria"/>
</dbReference>
<dbReference type="Proteomes" id="UP000028534">
    <property type="component" value="Unassembled WGS sequence"/>
</dbReference>
<evidence type="ECO:0000313" key="2">
    <source>
        <dbReference type="EMBL" id="MDH2131395.1"/>
    </source>
</evidence>
<name>A0A084EQ20_SPHYA</name>
<proteinExistence type="predicted"/>
<dbReference type="AlphaFoldDB" id="A0A084EQ20"/>